<evidence type="ECO:0000256" key="10">
    <source>
        <dbReference type="ARBA" id="ARBA00023192"/>
    </source>
</evidence>
<comment type="catalytic activity">
    <reaction evidence="12 13">
        <text>L-serine + acetyl-CoA = O-acetyl-L-serine + CoA</text>
        <dbReference type="Rhea" id="RHEA:24560"/>
        <dbReference type="ChEBI" id="CHEBI:33384"/>
        <dbReference type="ChEBI" id="CHEBI:57287"/>
        <dbReference type="ChEBI" id="CHEBI:57288"/>
        <dbReference type="ChEBI" id="CHEBI:58340"/>
        <dbReference type="EC" id="2.3.1.30"/>
    </reaction>
</comment>
<dbReference type="InterPro" id="IPR018357">
    <property type="entry name" value="Hexapep_transf_CS"/>
</dbReference>
<accession>A0A1Z4N5I5</accession>
<dbReference type="InterPro" id="IPR053376">
    <property type="entry name" value="Serine_acetyltransferase"/>
</dbReference>
<evidence type="ECO:0000313" key="16">
    <source>
        <dbReference type="Proteomes" id="UP000218785"/>
    </source>
</evidence>
<dbReference type="KEGG" id="ttq:NIES37_49530"/>
<evidence type="ECO:0000256" key="1">
    <source>
        <dbReference type="ARBA" id="ARBA00004496"/>
    </source>
</evidence>
<dbReference type="NCBIfam" id="NF041874">
    <property type="entry name" value="EPS_EpsC"/>
    <property type="match status" value="1"/>
</dbReference>
<evidence type="ECO:0000256" key="7">
    <source>
        <dbReference type="ARBA" id="ARBA00022605"/>
    </source>
</evidence>
<dbReference type="InterPro" id="IPR042122">
    <property type="entry name" value="Ser_AcTrfase_N_sf"/>
</dbReference>
<evidence type="ECO:0000256" key="14">
    <source>
        <dbReference type="SAM" id="Coils"/>
    </source>
</evidence>
<keyword evidence="8 13" id="KW-0808">Transferase</keyword>
<feature type="coiled-coil region" evidence="14">
    <location>
        <begin position="221"/>
        <end position="248"/>
    </location>
</feature>
<comment type="similarity">
    <text evidence="3 13">Belongs to the transferase hexapeptide repeat family.</text>
</comment>
<organism evidence="15 16">
    <name type="scientific">Tolypothrix tenuis PCC 7101</name>
    <dbReference type="NCBI Taxonomy" id="231146"/>
    <lineage>
        <taxon>Bacteria</taxon>
        <taxon>Bacillati</taxon>
        <taxon>Cyanobacteriota</taxon>
        <taxon>Cyanophyceae</taxon>
        <taxon>Nostocales</taxon>
        <taxon>Tolypothrichaceae</taxon>
        <taxon>Tolypothrix</taxon>
    </lineage>
</organism>
<dbReference type="Pfam" id="PF00132">
    <property type="entry name" value="Hexapep"/>
    <property type="match status" value="1"/>
</dbReference>
<proteinExistence type="inferred from homology"/>
<dbReference type="NCBIfam" id="TIGR01172">
    <property type="entry name" value="cysE"/>
    <property type="match status" value="1"/>
</dbReference>
<keyword evidence="9" id="KW-0677">Repeat</keyword>
<reference evidence="15 16" key="1">
    <citation type="submission" date="2017-06" db="EMBL/GenBank/DDBJ databases">
        <title>Genome sequencing of cyanobaciteial culture collection at National Institute for Environmental Studies (NIES).</title>
        <authorList>
            <person name="Hirose Y."/>
            <person name="Shimura Y."/>
            <person name="Fujisawa T."/>
            <person name="Nakamura Y."/>
            <person name="Kawachi M."/>
        </authorList>
    </citation>
    <scope>NUCLEOTIDE SEQUENCE [LARGE SCALE GENOMIC DNA]</scope>
    <source>
        <strain evidence="15 16">NIES-37</strain>
    </source>
</reference>
<comment type="subcellular location">
    <subcellularLocation>
        <location evidence="1">Cytoplasm</location>
    </subcellularLocation>
</comment>
<dbReference type="AlphaFoldDB" id="A0A1Z4N5I5"/>
<dbReference type="GO" id="GO:0031470">
    <property type="term" value="C:carboxysome"/>
    <property type="evidence" value="ECO:0007669"/>
    <property type="project" value="UniProtKB-ARBA"/>
</dbReference>
<name>A0A1Z4N5I5_9CYAN</name>
<dbReference type="PIRSF" id="PIRSF000441">
    <property type="entry name" value="CysE"/>
    <property type="match status" value="1"/>
</dbReference>
<keyword evidence="16" id="KW-1185">Reference proteome</keyword>
<dbReference type="FunFam" id="2.160.10.10:FF:000007">
    <property type="entry name" value="Serine acetyltransferase"/>
    <property type="match status" value="1"/>
</dbReference>
<dbReference type="GO" id="GO:0043886">
    <property type="term" value="F:structural constituent of carboxysome shell"/>
    <property type="evidence" value="ECO:0007669"/>
    <property type="project" value="UniProtKB-ARBA"/>
</dbReference>
<dbReference type="GO" id="GO:0006535">
    <property type="term" value="P:cysteine biosynthetic process from serine"/>
    <property type="evidence" value="ECO:0007669"/>
    <property type="project" value="InterPro"/>
</dbReference>
<dbReference type="GO" id="GO:0005737">
    <property type="term" value="C:cytoplasm"/>
    <property type="evidence" value="ECO:0007669"/>
    <property type="project" value="UniProtKB-SubCell"/>
</dbReference>
<evidence type="ECO:0000256" key="11">
    <source>
        <dbReference type="ARBA" id="ARBA00023315"/>
    </source>
</evidence>
<dbReference type="GO" id="GO:0009001">
    <property type="term" value="F:serine O-acetyltransferase activity"/>
    <property type="evidence" value="ECO:0007669"/>
    <property type="project" value="UniProtKB-EC"/>
</dbReference>
<evidence type="ECO:0000256" key="3">
    <source>
        <dbReference type="ARBA" id="ARBA00007274"/>
    </source>
</evidence>
<keyword evidence="7" id="KW-0028">Amino-acid biosynthesis</keyword>
<dbReference type="InterPro" id="IPR001451">
    <property type="entry name" value="Hexapep"/>
</dbReference>
<protein>
    <recommendedName>
        <fullName evidence="5 13">Serine acetyltransferase</fullName>
        <ecNumber evidence="4 13">2.3.1.30</ecNumber>
    </recommendedName>
</protein>
<dbReference type="CDD" id="cd03354">
    <property type="entry name" value="LbH_SAT"/>
    <property type="match status" value="1"/>
</dbReference>
<dbReference type="Gene3D" id="2.160.10.10">
    <property type="entry name" value="Hexapeptide repeat proteins"/>
    <property type="match status" value="1"/>
</dbReference>
<keyword evidence="11 13" id="KW-0012">Acyltransferase</keyword>
<dbReference type="InterPro" id="IPR045304">
    <property type="entry name" value="LbH_SAT"/>
</dbReference>
<dbReference type="InterPro" id="IPR011004">
    <property type="entry name" value="Trimer_LpxA-like_sf"/>
</dbReference>
<dbReference type="PANTHER" id="PTHR42811">
    <property type="entry name" value="SERINE ACETYLTRANSFERASE"/>
    <property type="match status" value="1"/>
</dbReference>
<evidence type="ECO:0000256" key="12">
    <source>
        <dbReference type="ARBA" id="ARBA00049486"/>
    </source>
</evidence>
<dbReference type="FunFam" id="1.10.3130.10:FF:000003">
    <property type="entry name" value="Serine acetyltransferase"/>
    <property type="match status" value="1"/>
</dbReference>
<comment type="pathway">
    <text evidence="2">Amino-acid biosynthesis; L-cysteine biosynthesis; L-cysteine from L-serine: step 1/2.</text>
</comment>
<evidence type="ECO:0000256" key="8">
    <source>
        <dbReference type="ARBA" id="ARBA00022679"/>
    </source>
</evidence>
<dbReference type="EC" id="2.3.1.30" evidence="4 13"/>
<evidence type="ECO:0000256" key="5">
    <source>
        <dbReference type="ARBA" id="ARBA00018522"/>
    </source>
</evidence>
<gene>
    <name evidence="15" type="ORF">NIES37_49530</name>
</gene>
<sequence>MQQTLNSIRNSKTATKPDSAKTSLLANLLSGKFFEPLLSDFRIIFERDPAARNWLEVVFCYPGLHAICLHRLAHWLHRRQVIFIPRFISHLGRFLTGIEIHPGAQIGKGVFIDHGMGVVIGETAIVGDYTLIYQGVTLGGTGKESGKRHPTVGEHVVVGAGAKVLGNIQIGDRVRVGAGSVVLRDVPSDSTVVGIPGRIISRKQGEPLEHGKLPDVEASVMRSLLSRIEQLEKQLQELKVKSPESTVNHK</sequence>
<dbReference type="PROSITE" id="PS00101">
    <property type="entry name" value="HEXAPEP_TRANSFERASES"/>
    <property type="match status" value="1"/>
</dbReference>
<dbReference type="InterPro" id="IPR005881">
    <property type="entry name" value="Ser_O-AcTrfase"/>
</dbReference>
<evidence type="ECO:0000313" key="15">
    <source>
        <dbReference type="EMBL" id="BAZ00955.1"/>
    </source>
</evidence>
<evidence type="ECO:0000256" key="13">
    <source>
        <dbReference type="PIRNR" id="PIRNR000441"/>
    </source>
</evidence>
<keyword evidence="10" id="KW-0198">Cysteine biosynthesis</keyword>
<dbReference type="Proteomes" id="UP000218785">
    <property type="component" value="Chromosome"/>
</dbReference>
<dbReference type="Gene3D" id="1.10.3130.10">
    <property type="entry name" value="serine acetyltransferase, domain 1"/>
    <property type="match status" value="1"/>
</dbReference>
<evidence type="ECO:0000256" key="4">
    <source>
        <dbReference type="ARBA" id="ARBA00013266"/>
    </source>
</evidence>
<evidence type="ECO:0000256" key="9">
    <source>
        <dbReference type="ARBA" id="ARBA00022737"/>
    </source>
</evidence>
<evidence type="ECO:0000256" key="6">
    <source>
        <dbReference type="ARBA" id="ARBA00022490"/>
    </source>
</evidence>
<dbReference type="RefSeq" id="WP_096580212.1">
    <property type="nucleotide sequence ID" value="NZ_CAWNJS010000001.1"/>
</dbReference>
<dbReference type="SUPFAM" id="SSF51161">
    <property type="entry name" value="Trimeric LpxA-like enzymes"/>
    <property type="match status" value="1"/>
</dbReference>
<dbReference type="EMBL" id="AP018248">
    <property type="protein sequence ID" value="BAZ00955.1"/>
    <property type="molecule type" value="Genomic_DNA"/>
</dbReference>
<keyword evidence="14" id="KW-0175">Coiled coil</keyword>
<evidence type="ECO:0000256" key="2">
    <source>
        <dbReference type="ARBA" id="ARBA00004876"/>
    </source>
</evidence>
<keyword evidence="6" id="KW-0963">Cytoplasm</keyword>